<name>A0A7L5E3J9_9SPHI</name>
<feature type="domain" description="PH" evidence="2">
    <location>
        <begin position="134"/>
        <end position="272"/>
    </location>
</feature>
<feature type="transmembrane region" description="Helical" evidence="1">
    <location>
        <begin position="164"/>
        <end position="183"/>
    </location>
</feature>
<keyword evidence="4" id="KW-1185">Reference proteome</keyword>
<dbReference type="EMBL" id="CP051682">
    <property type="protein sequence ID" value="QJD97168.1"/>
    <property type="molecule type" value="Genomic_DNA"/>
</dbReference>
<keyword evidence="1" id="KW-1133">Transmembrane helix</keyword>
<dbReference type="Pfam" id="PF26566">
    <property type="entry name" value="PH_40"/>
    <property type="match status" value="1"/>
</dbReference>
<sequence>MTQLISKLQYKNFEKGEFCEEKSRYLEETMQLIRDFPWDQQRSLTDIQATGPSVTVKNQTGEYLKVGLFFNNKFCLYLLNQYHQVFEYHAPNLQSACDIVSKFYTGANLETLFEKHLVSIGESSHFVTQYFRYYFSTRTFLLQWGLILVFIIYVLVISKLALQFSAYAIILLVPIIYLAFKFCQNIVNHYLKSKNVCLQLSRGKNEFKYGIAYNMVTYLKSDIVNIEVHSMGGSNSANKTTRTTSVYHIIFKNNIVIKLSAMVIDIYSLINKFPGVEITYKKEYFPLL</sequence>
<proteinExistence type="predicted"/>
<organism evidence="3 4">
    <name type="scientific">Mucilaginibacter robiniae</name>
    <dbReference type="NCBI Taxonomy" id="2728022"/>
    <lineage>
        <taxon>Bacteria</taxon>
        <taxon>Pseudomonadati</taxon>
        <taxon>Bacteroidota</taxon>
        <taxon>Sphingobacteriia</taxon>
        <taxon>Sphingobacteriales</taxon>
        <taxon>Sphingobacteriaceae</taxon>
        <taxon>Mucilaginibacter</taxon>
    </lineage>
</organism>
<feature type="transmembrane region" description="Helical" evidence="1">
    <location>
        <begin position="140"/>
        <end position="158"/>
    </location>
</feature>
<accession>A0A7L5E3J9</accession>
<protein>
    <recommendedName>
        <fullName evidence="2">PH domain-containing protein</fullName>
    </recommendedName>
</protein>
<evidence type="ECO:0000313" key="3">
    <source>
        <dbReference type="EMBL" id="QJD97168.1"/>
    </source>
</evidence>
<evidence type="ECO:0000259" key="2">
    <source>
        <dbReference type="Pfam" id="PF26566"/>
    </source>
</evidence>
<dbReference type="RefSeq" id="WP_169609106.1">
    <property type="nucleotide sequence ID" value="NZ_CP051682.1"/>
</dbReference>
<dbReference type="AlphaFoldDB" id="A0A7L5E3J9"/>
<keyword evidence="1" id="KW-0812">Transmembrane</keyword>
<reference evidence="3 4" key="1">
    <citation type="submission" date="2020-04" db="EMBL/GenBank/DDBJ databases">
        <title>Genome sequencing of novel species.</title>
        <authorList>
            <person name="Heo J."/>
            <person name="Kim S.-J."/>
            <person name="Kim J.-S."/>
            <person name="Hong S.-B."/>
            <person name="Kwon S.-W."/>
        </authorList>
    </citation>
    <scope>NUCLEOTIDE SEQUENCE [LARGE SCALE GENOMIC DNA]</scope>
    <source>
        <strain evidence="3 4">F39-2</strain>
    </source>
</reference>
<evidence type="ECO:0000256" key="1">
    <source>
        <dbReference type="SAM" id="Phobius"/>
    </source>
</evidence>
<dbReference type="InterPro" id="IPR058916">
    <property type="entry name" value="PH_40"/>
</dbReference>
<gene>
    <name evidence="3" type="ORF">HH214_15455</name>
</gene>
<evidence type="ECO:0000313" key="4">
    <source>
        <dbReference type="Proteomes" id="UP000503278"/>
    </source>
</evidence>
<dbReference type="KEGG" id="mrob:HH214_15455"/>
<dbReference type="Proteomes" id="UP000503278">
    <property type="component" value="Chromosome"/>
</dbReference>
<keyword evidence="1" id="KW-0472">Membrane</keyword>